<evidence type="ECO:0000313" key="2">
    <source>
        <dbReference type="EMBL" id="KKB65136.1"/>
    </source>
</evidence>
<comment type="caution">
    <text evidence="2">The sequence shown here is derived from an EMBL/GenBank/DDBJ whole genome shotgun (WGS) entry which is preliminary data.</text>
</comment>
<reference evidence="2 3" key="1">
    <citation type="submission" date="2015-03" db="EMBL/GenBank/DDBJ databases">
        <title>Draft Genome Sequence of Burkholderia andropogonis type strain ICMP2807, isolated from Sorghum bicolor.</title>
        <authorList>
            <person name="Lopes-Santos L."/>
            <person name="Castro D.B."/>
            <person name="Ottoboni L.M."/>
            <person name="Park D."/>
            <person name="Weirc B.S."/>
            <person name="Destefano S.A."/>
        </authorList>
    </citation>
    <scope>NUCLEOTIDE SEQUENCE [LARGE SCALE GENOMIC DNA]</scope>
    <source>
        <strain evidence="2 3">ICMP2807</strain>
    </source>
</reference>
<dbReference type="SUPFAM" id="SSF54593">
    <property type="entry name" value="Glyoxalase/Bleomycin resistance protein/Dihydroxybiphenyl dioxygenase"/>
    <property type="match status" value="1"/>
</dbReference>
<dbReference type="PATRIC" id="fig|28092.6.peg.36"/>
<evidence type="ECO:0000259" key="1">
    <source>
        <dbReference type="PROSITE" id="PS51819"/>
    </source>
</evidence>
<feature type="domain" description="VOC" evidence="1">
    <location>
        <begin position="138"/>
        <end position="250"/>
    </location>
</feature>
<dbReference type="AlphaFoldDB" id="A0A0F5K4U1"/>
<keyword evidence="3" id="KW-1185">Reference proteome</keyword>
<dbReference type="RefSeq" id="WP_046151842.1">
    <property type="nucleotide sequence ID" value="NZ_CADFGU010000001.1"/>
</dbReference>
<dbReference type="PROSITE" id="PS51819">
    <property type="entry name" value="VOC"/>
    <property type="match status" value="2"/>
</dbReference>
<organism evidence="2 3">
    <name type="scientific">Robbsia andropogonis</name>
    <dbReference type="NCBI Taxonomy" id="28092"/>
    <lineage>
        <taxon>Bacteria</taxon>
        <taxon>Pseudomonadati</taxon>
        <taxon>Pseudomonadota</taxon>
        <taxon>Betaproteobacteria</taxon>
        <taxon>Burkholderiales</taxon>
        <taxon>Burkholderiaceae</taxon>
        <taxon>Robbsia</taxon>
    </lineage>
</organism>
<proteinExistence type="predicted"/>
<feature type="domain" description="VOC" evidence="1">
    <location>
        <begin position="8"/>
        <end position="122"/>
    </location>
</feature>
<dbReference type="InterPro" id="IPR029068">
    <property type="entry name" value="Glyas_Bleomycin-R_OHBP_Dase"/>
</dbReference>
<sequence>MTYPFVTALRGIDIGVPDISAATRFYTETWHLDVVAQTDDVVYLRGTGPAHHILSLHRAPRSEVRAVVFNVASLEALSELARTIPESGGTILAGPSDVTGPEKGRELVAADPQGRILRFVYGDIRHTDIDAVKDRPVKITHVVLNSENVAVAQQFFEKALGFRLSDRTRIMAFMRCSTDHHSIALADSQENSLNHIAFLMPDLDSVMRGGGRMRDAGYPIEWGVGRHGPGNNAFAYFLGPFDFVIEYTAEVEQVDDSYKTGGPDDWTWPPGRIDQWGIGQPPSARLKTAQKTIFFAR</sequence>
<protein>
    <submittedName>
        <fullName evidence="2">Glyoxalase</fullName>
    </submittedName>
</protein>
<dbReference type="Gene3D" id="3.10.180.10">
    <property type="entry name" value="2,3-Dihydroxybiphenyl 1,2-Dioxygenase, domain 1"/>
    <property type="match status" value="2"/>
</dbReference>
<gene>
    <name evidence="2" type="ORF">WM40_00150</name>
</gene>
<dbReference type="STRING" id="28092.WM40_00150"/>
<dbReference type="Proteomes" id="UP000033618">
    <property type="component" value="Unassembled WGS sequence"/>
</dbReference>
<dbReference type="InterPro" id="IPR037523">
    <property type="entry name" value="VOC_core"/>
</dbReference>
<dbReference type="InterPro" id="IPR004360">
    <property type="entry name" value="Glyas_Fos-R_dOase_dom"/>
</dbReference>
<dbReference type="EMBL" id="LAQU01000001">
    <property type="protein sequence ID" value="KKB65136.1"/>
    <property type="molecule type" value="Genomic_DNA"/>
</dbReference>
<evidence type="ECO:0000313" key="3">
    <source>
        <dbReference type="Proteomes" id="UP000033618"/>
    </source>
</evidence>
<accession>A0A0F5K4U1</accession>
<dbReference type="OrthoDB" id="5430221at2"/>
<name>A0A0F5K4U1_9BURK</name>
<dbReference type="Pfam" id="PF00903">
    <property type="entry name" value="Glyoxalase"/>
    <property type="match status" value="2"/>
</dbReference>